<feature type="transmembrane region" description="Helical" evidence="5">
    <location>
        <begin position="114"/>
        <end position="136"/>
    </location>
</feature>
<keyword evidence="7" id="KW-1185">Reference proteome</keyword>
<dbReference type="PANTHER" id="PTHR31218">
    <property type="entry name" value="WAT1-RELATED PROTEIN"/>
    <property type="match status" value="1"/>
</dbReference>
<proteinExistence type="predicted"/>
<dbReference type="GO" id="GO:0016020">
    <property type="term" value="C:membrane"/>
    <property type="evidence" value="ECO:0007669"/>
    <property type="project" value="InterPro"/>
</dbReference>
<gene>
    <name evidence="6" type="ORF">RchiOBHm_Chr4g0444291</name>
</gene>
<accession>A0A2P6R4B8</accession>
<dbReference type="Gramene" id="PRQ41199">
    <property type="protein sequence ID" value="PRQ41199"/>
    <property type="gene ID" value="RchiOBHm_Chr4g0444291"/>
</dbReference>
<feature type="transmembrane region" description="Helical" evidence="5">
    <location>
        <begin position="157"/>
        <end position="179"/>
    </location>
</feature>
<reference evidence="6 7" key="1">
    <citation type="journal article" date="2018" name="Nat. Genet.">
        <title>The Rosa genome provides new insights in the design of modern roses.</title>
        <authorList>
            <person name="Bendahmane M."/>
        </authorList>
    </citation>
    <scope>NUCLEOTIDE SEQUENCE [LARGE SCALE GENOMIC DNA]</scope>
    <source>
        <strain evidence="7">cv. Old Blush</strain>
    </source>
</reference>
<feature type="transmembrane region" description="Helical" evidence="5">
    <location>
        <begin position="42"/>
        <end position="62"/>
    </location>
</feature>
<keyword evidence="4 5" id="KW-0472">Membrane</keyword>
<evidence type="ECO:0000256" key="5">
    <source>
        <dbReference type="SAM" id="Phobius"/>
    </source>
</evidence>
<organism evidence="6 7">
    <name type="scientific">Rosa chinensis</name>
    <name type="common">China rose</name>
    <dbReference type="NCBI Taxonomy" id="74649"/>
    <lineage>
        <taxon>Eukaryota</taxon>
        <taxon>Viridiplantae</taxon>
        <taxon>Streptophyta</taxon>
        <taxon>Embryophyta</taxon>
        <taxon>Tracheophyta</taxon>
        <taxon>Spermatophyta</taxon>
        <taxon>Magnoliopsida</taxon>
        <taxon>eudicotyledons</taxon>
        <taxon>Gunneridae</taxon>
        <taxon>Pentapetalae</taxon>
        <taxon>rosids</taxon>
        <taxon>fabids</taxon>
        <taxon>Rosales</taxon>
        <taxon>Rosaceae</taxon>
        <taxon>Rosoideae</taxon>
        <taxon>Rosoideae incertae sedis</taxon>
        <taxon>Rosa</taxon>
    </lineage>
</organism>
<feature type="transmembrane region" description="Helical" evidence="5">
    <location>
        <begin position="74"/>
        <end position="94"/>
    </location>
</feature>
<dbReference type="InterPro" id="IPR037185">
    <property type="entry name" value="EmrE-like"/>
</dbReference>
<comment type="subcellular location">
    <subcellularLocation>
        <location evidence="1">Membrane</location>
        <topology evidence="1">Multi-pass membrane protein</topology>
    </subcellularLocation>
</comment>
<evidence type="ECO:0000313" key="6">
    <source>
        <dbReference type="EMBL" id="PRQ41199.1"/>
    </source>
</evidence>
<evidence type="ECO:0000313" key="7">
    <source>
        <dbReference type="Proteomes" id="UP000238479"/>
    </source>
</evidence>
<dbReference type="InterPro" id="IPR030184">
    <property type="entry name" value="WAT1-related"/>
</dbReference>
<dbReference type="EMBL" id="PDCK01000042">
    <property type="protein sequence ID" value="PRQ41199.1"/>
    <property type="molecule type" value="Genomic_DNA"/>
</dbReference>
<dbReference type="Proteomes" id="UP000238479">
    <property type="component" value="Chromosome 4"/>
</dbReference>
<evidence type="ECO:0000256" key="2">
    <source>
        <dbReference type="ARBA" id="ARBA00022692"/>
    </source>
</evidence>
<name>A0A2P6R4B8_ROSCH</name>
<evidence type="ECO:0000256" key="4">
    <source>
        <dbReference type="ARBA" id="ARBA00023136"/>
    </source>
</evidence>
<feature type="transmembrane region" description="Helical" evidence="5">
    <location>
        <begin position="185"/>
        <end position="203"/>
    </location>
</feature>
<evidence type="ECO:0000256" key="3">
    <source>
        <dbReference type="ARBA" id="ARBA00022989"/>
    </source>
</evidence>
<dbReference type="AlphaFoldDB" id="A0A2P6R4B8"/>
<comment type="caution">
    <text evidence="6">The sequence shown here is derived from an EMBL/GenBank/DDBJ whole genome shotgun (WGS) entry which is preliminary data.</text>
</comment>
<protein>
    <recommendedName>
        <fullName evidence="8">WAT1-related protein</fullName>
    </recommendedName>
</protein>
<evidence type="ECO:0008006" key="8">
    <source>
        <dbReference type="Google" id="ProtNLM"/>
    </source>
</evidence>
<dbReference type="GO" id="GO:0022857">
    <property type="term" value="F:transmembrane transporter activity"/>
    <property type="evidence" value="ECO:0007669"/>
    <property type="project" value="InterPro"/>
</dbReference>
<dbReference type="SUPFAM" id="SSF103481">
    <property type="entry name" value="Multidrug resistance efflux transporter EmrE"/>
    <property type="match status" value="1"/>
</dbReference>
<evidence type="ECO:0000256" key="1">
    <source>
        <dbReference type="ARBA" id="ARBA00004141"/>
    </source>
</evidence>
<dbReference type="STRING" id="74649.A0A2P6R4B8"/>
<keyword evidence="2 5" id="KW-0812">Transmembrane</keyword>
<keyword evidence="3 5" id="KW-1133">Transmembrane helix</keyword>
<dbReference type="OMA" id="RYILMIS"/>
<sequence>MVVYANALCTLLLLPDALFIFHRCSGQIFGYIGIDYSSPTLGTAMLNLIPAFTFILALIFRMENVYWRRLNSRAKVLGTIVSITGAFVVTFYKGPPIILLSAPDEFHFSPPQHSNWILGGLFLAADSFTSSLWYILQGIVSTVIRYILMISWCVWKAGAFYCSMFKPLGIIFGVIMGVIFLGDPFYFGSLVGAVIIVTGFYGVMWGKAEEEKLVENGGRKSESLGQNKVPLLLLRKGIPYDLESSLLGSSVSSQVN</sequence>